<accession>A0A840SII1</accession>
<dbReference type="EMBL" id="JACHFM010000001">
    <property type="protein sequence ID" value="MBB5220485.1"/>
    <property type="molecule type" value="Genomic_DNA"/>
</dbReference>
<organism evidence="1 2">
    <name type="scientific">Amaricoccus macauensis</name>
    <dbReference type="NCBI Taxonomy" id="57001"/>
    <lineage>
        <taxon>Bacteria</taxon>
        <taxon>Pseudomonadati</taxon>
        <taxon>Pseudomonadota</taxon>
        <taxon>Alphaproteobacteria</taxon>
        <taxon>Rhodobacterales</taxon>
        <taxon>Paracoccaceae</taxon>
        <taxon>Amaricoccus</taxon>
    </lineage>
</organism>
<evidence type="ECO:0008006" key="3">
    <source>
        <dbReference type="Google" id="ProtNLM"/>
    </source>
</evidence>
<gene>
    <name evidence="1" type="ORF">HNP73_000406</name>
</gene>
<dbReference type="InterPro" id="IPR045502">
    <property type="entry name" value="DUF6489"/>
</dbReference>
<protein>
    <recommendedName>
        <fullName evidence="3">Ribosomal protein S1</fullName>
    </recommendedName>
</protein>
<comment type="caution">
    <text evidence="1">The sequence shown here is derived from an EMBL/GenBank/DDBJ whole genome shotgun (WGS) entry which is preliminary data.</text>
</comment>
<dbReference type="AlphaFoldDB" id="A0A840SII1"/>
<evidence type="ECO:0000313" key="1">
    <source>
        <dbReference type="EMBL" id="MBB5220485.1"/>
    </source>
</evidence>
<dbReference type="Pfam" id="PF20099">
    <property type="entry name" value="DUF6489"/>
    <property type="match status" value="1"/>
</dbReference>
<name>A0A840SII1_9RHOB</name>
<dbReference type="Proteomes" id="UP000549457">
    <property type="component" value="Unassembled WGS sequence"/>
</dbReference>
<proteinExistence type="predicted"/>
<dbReference type="RefSeq" id="WP_184146610.1">
    <property type="nucleotide sequence ID" value="NZ_JACHFM010000001.1"/>
</dbReference>
<reference evidence="1 2" key="1">
    <citation type="submission" date="2020-08" db="EMBL/GenBank/DDBJ databases">
        <title>Genomic Encyclopedia of Type Strains, Phase IV (KMG-IV): sequencing the most valuable type-strain genomes for metagenomic binning, comparative biology and taxonomic classification.</title>
        <authorList>
            <person name="Goeker M."/>
        </authorList>
    </citation>
    <scope>NUCLEOTIDE SEQUENCE [LARGE SCALE GENOMIC DNA]</scope>
    <source>
        <strain evidence="1 2">DSM 101730</strain>
    </source>
</reference>
<evidence type="ECO:0000313" key="2">
    <source>
        <dbReference type="Proteomes" id="UP000549457"/>
    </source>
</evidence>
<keyword evidence="2" id="KW-1185">Reference proteome</keyword>
<sequence>MKVTIDIDCTPEEARTFLGLPDVKPMQEHMMQELQDRMSASVRAMSPEEMMKTWLPASMAGLEQMQQFFTRMASGKG</sequence>